<accession>A0A8S9Y839</accession>
<dbReference type="AlphaFoldDB" id="A0A8S9Y839"/>
<dbReference type="Proteomes" id="UP000822476">
    <property type="component" value="Unassembled WGS sequence"/>
</dbReference>
<sequence length="488" mass="55545">MSCSTHSELLENDLVCTAVLNSLSGLLNNAVNTIQTADHNIRRLHPCVFKTQLTGSAAFSESEASLCQVVSLTVLHLFCQKDIEKTIVTYTTEPQKEGNLKSGLSAVESLYRIYPGSLLLTCLNTLIAQRCSELRKHAGKVALSVLPFSFLINTASYPEPAENFRSCEREITEKNVAHVLSAVRHFEQIVEIKRLRNRLEQTKVSLEAKFEGRLSRDHLKMVKKELDKIGLTEQISCAELLVLDLEKRVNAKKNQLSAVHKAQQDFQSFQQDVFRRQIFIERLRLESHALISKLPSKQQSHQLKAELLHNLLRTRQLLDTLMTVNPWNQVFLYLGSSDSATLVNWRVPSLNCSLRSLPHNVLPNSQLYTDCCRRLGLHENYRHPTAVLRKMLLLVNQGQIASEEVEHLRDVLLVLKEESRTTADMQKRDSRIQEKVIKQIQPQLERINSIIDNLQTRISRCQCLLTDWSKITITNLVGVTENTEVSGN</sequence>
<evidence type="ECO:0000313" key="2">
    <source>
        <dbReference type="Proteomes" id="UP000822476"/>
    </source>
</evidence>
<evidence type="ECO:0000313" key="1">
    <source>
        <dbReference type="EMBL" id="KAF7231861.1"/>
    </source>
</evidence>
<gene>
    <name evidence="1" type="ORF">EG68_10459</name>
</gene>
<reference evidence="1" key="1">
    <citation type="submission" date="2019-07" db="EMBL/GenBank/DDBJ databases">
        <title>Annotation for the trematode Paragonimus miyazaki's.</title>
        <authorList>
            <person name="Choi Y.-J."/>
        </authorList>
    </citation>
    <scope>NUCLEOTIDE SEQUENCE</scope>
    <source>
        <strain evidence="1">Japan</strain>
    </source>
</reference>
<keyword evidence="2" id="KW-1185">Reference proteome</keyword>
<organism evidence="1 2">
    <name type="scientific">Paragonimus skrjabini miyazakii</name>
    <dbReference type="NCBI Taxonomy" id="59628"/>
    <lineage>
        <taxon>Eukaryota</taxon>
        <taxon>Metazoa</taxon>
        <taxon>Spiralia</taxon>
        <taxon>Lophotrochozoa</taxon>
        <taxon>Platyhelminthes</taxon>
        <taxon>Trematoda</taxon>
        <taxon>Digenea</taxon>
        <taxon>Plagiorchiida</taxon>
        <taxon>Troglotremata</taxon>
        <taxon>Troglotrematidae</taxon>
        <taxon>Paragonimus</taxon>
    </lineage>
</organism>
<dbReference type="OrthoDB" id="6247081at2759"/>
<proteinExistence type="predicted"/>
<dbReference type="EMBL" id="JTDE01022264">
    <property type="protein sequence ID" value="KAF7231861.1"/>
    <property type="molecule type" value="Genomic_DNA"/>
</dbReference>
<name>A0A8S9Y839_9TREM</name>
<protein>
    <submittedName>
        <fullName evidence="1">Uncharacterized protein</fullName>
    </submittedName>
</protein>
<comment type="caution">
    <text evidence="1">The sequence shown here is derived from an EMBL/GenBank/DDBJ whole genome shotgun (WGS) entry which is preliminary data.</text>
</comment>